<dbReference type="Proteomes" id="UP000638849">
    <property type="component" value="Unassembled WGS sequence"/>
</dbReference>
<protein>
    <submittedName>
        <fullName evidence="2">NAD-glutamate dehydrogenase</fullName>
    </submittedName>
</protein>
<dbReference type="PANTHER" id="PTHR43403">
    <property type="entry name" value="NAD-SPECIFIC GLUTAMATE DEHYDROGENASE"/>
    <property type="match status" value="1"/>
</dbReference>
<accession>A0ABS0RVC8</accession>
<evidence type="ECO:0000313" key="3">
    <source>
        <dbReference type="Proteomes" id="UP000638849"/>
    </source>
</evidence>
<evidence type="ECO:0000313" key="2">
    <source>
        <dbReference type="EMBL" id="MBI0320596.1"/>
    </source>
</evidence>
<dbReference type="Pfam" id="PF21074">
    <property type="entry name" value="GDH_C"/>
    <property type="match status" value="1"/>
</dbReference>
<gene>
    <name evidence="2" type="ORF">JBF12_48165</name>
</gene>
<feature type="domain" description="NAD-specific glutamate dehydrogenase C-terminal" evidence="1">
    <location>
        <begin position="1"/>
        <end position="136"/>
    </location>
</feature>
<reference evidence="2 3" key="1">
    <citation type="submission" date="2020-12" db="EMBL/GenBank/DDBJ databases">
        <authorList>
            <person name="Kusuma A.B."/>
            <person name="Nouioui I."/>
            <person name="Goodfellow M."/>
        </authorList>
    </citation>
    <scope>NUCLEOTIDE SEQUENCE [LARGE SCALE GENOMIC DNA]</scope>
    <source>
        <strain evidence="2 3">DSM 41764</strain>
    </source>
</reference>
<dbReference type="InterPro" id="IPR007780">
    <property type="entry name" value="NAD_Glu_DH_bac"/>
</dbReference>
<dbReference type="PANTHER" id="PTHR43403:SF1">
    <property type="entry name" value="NAD-SPECIFIC GLUTAMATE DEHYDROGENASE"/>
    <property type="match status" value="1"/>
</dbReference>
<proteinExistence type="predicted"/>
<dbReference type="EMBL" id="JAEEAQ010001682">
    <property type="protein sequence ID" value="MBI0320596.1"/>
    <property type="molecule type" value="Genomic_DNA"/>
</dbReference>
<evidence type="ECO:0000259" key="1">
    <source>
        <dbReference type="Pfam" id="PF21074"/>
    </source>
</evidence>
<name>A0ABS0RVC8_9ACTN</name>
<feature type="non-terminal residue" evidence="2">
    <location>
        <position position="136"/>
    </location>
</feature>
<feature type="non-terminal residue" evidence="2">
    <location>
        <position position="1"/>
    </location>
</feature>
<sequence>AYTISRETLDARALWAQIDALDGKVPESVQIDALEVIWKLQRSFVRWLLSRPGAMPGITEAVNRYQGPFNDIRVASGVLPDSQRPTYEALVAEWKEKGLPSALAQQLAELHFLEPAFDIIELARTRKLKPVDVSKV</sequence>
<comment type="caution">
    <text evidence="2">The sequence shown here is derived from an EMBL/GenBank/DDBJ whole genome shotgun (WGS) entry which is preliminary data.</text>
</comment>
<keyword evidence="3" id="KW-1185">Reference proteome</keyword>
<organism evidence="2 3">
    <name type="scientific">Streptomyces javensis</name>
    <dbReference type="NCBI Taxonomy" id="114698"/>
    <lineage>
        <taxon>Bacteria</taxon>
        <taxon>Bacillati</taxon>
        <taxon>Actinomycetota</taxon>
        <taxon>Actinomycetes</taxon>
        <taxon>Kitasatosporales</taxon>
        <taxon>Streptomycetaceae</taxon>
        <taxon>Streptomyces</taxon>
        <taxon>Streptomyces violaceusniger group</taxon>
    </lineage>
</organism>
<dbReference type="InterPro" id="IPR048381">
    <property type="entry name" value="GDH_C"/>
</dbReference>